<reference evidence="1" key="1">
    <citation type="journal article" date="2019" name="Science">
        <title>Mutation of a bHLH transcription factor allowed almond domestication.</title>
        <authorList>
            <person name="Sanchez-Perez R."/>
            <person name="Pavan S."/>
            <person name="Mazzeo R."/>
            <person name="Moldovan C."/>
            <person name="Aiese Cigliano R."/>
            <person name="Del Cueto J."/>
            <person name="Ricciardi F."/>
            <person name="Lotti C."/>
            <person name="Ricciardi L."/>
            <person name="Dicenta F."/>
            <person name="Lopez-Marques R.L."/>
            <person name="Lindberg Moller B."/>
        </authorList>
    </citation>
    <scope>NUCLEOTIDE SEQUENCE</scope>
</reference>
<gene>
    <name evidence="1" type="ORF">Prudu_016696</name>
</gene>
<protein>
    <submittedName>
        <fullName evidence="1">Uncharacterized protein</fullName>
    </submittedName>
</protein>
<accession>A0A4Y1RN28</accession>
<organism evidence="1">
    <name type="scientific">Prunus dulcis</name>
    <name type="common">Almond</name>
    <name type="synonym">Amygdalus dulcis</name>
    <dbReference type="NCBI Taxonomy" id="3755"/>
    <lineage>
        <taxon>Eukaryota</taxon>
        <taxon>Viridiplantae</taxon>
        <taxon>Streptophyta</taxon>
        <taxon>Embryophyta</taxon>
        <taxon>Tracheophyta</taxon>
        <taxon>Spermatophyta</taxon>
        <taxon>Magnoliopsida</taxon>
        <taxon>eudicotyledons</taxon>
        <taxon>Gunneridae</taxon>
        <taxon>Pentapetalae</taxon>
        <taxon>rosids</taxon>
        <taxon>fabids</taxon>
        <taxon>Rosales</taxon>
        <taxon>Rosaceae</taxon>
        <taxon>Amygdaloideae</taxon>
        <taxon>Amygdaleae</taxon>
        <taxon>Prunus</taxon>
    </lineage>
</organism>
<evidence type="ECO:0000313" key="1">
    <source>
        <dbReference type="EMBL" id="BBH05338.1"/>
    </source>
</evidence>
<dbReference type="AlphaFoldDB" id="A0A4Y1RN28"/>
<sequence length="184" mass="20512">PHQSTMDDRGDPILPLTFAFLSLSFSNLEAHQEKDSTFPAILRSKNLQEQPSSATSSISSWCVLIGSLESREDICCWAMLIPPMKKPVGERTPEFGIEINKPGVGKINCLMEEDIIPCINVICIGIRMSGLKVFQLIGVATEFSLAQNLLNIKGMIEDDRGDIPIEFEVFIGCRRKEMGVRREI</sequence>
<name>A0A4Y1RN28_PRUDU</name>
<dbReference type="EMBL" id="AP019302">
    <property type="protein sequence ID" value="BBH05338.1"/>
    <property type="molecule type" value="Genomic_DNA"/>
</dbReference>
<feature type="non-terminal residue" evidence="1">
    <location>
        <position position="1"/>
    </location>
</feature>
<proteinExistence type="predicted"/>